<evidence type="ECO:0000313" key="2">
    <source>
        <dbReference type="Proteomes" id="UP000325577"/>
    </source>
</evidence>
<name>A0A5J5BZR4_9ASTE</name>
<dbReference type="OrthoDB" id="10649247at2759"/>
<evidence type="ECO:0000313" key="1">
    <source>
        <dbReference type="EMBL" id="KAA8548615.1"/>
    </source>
</evidence>
<dbReference type="Proteomes" id="UP000325577">
    <property type="component" value="Linkage Group LG0"/>
</dbReference>
<gene>
    <name evidence="1" type="ORF">F0562_000299</name>
</gene>
<protein>
    <submittedName>
        <fullName evidence="1">Uncharacterized protein</fullName>
    </submittedName>
</protein>
<reference evidence="1 2" key="1">
    <citation type="submission" date="2019-09" db="EMBL/GenBank/DDBJ databases">
        <title>A chromosome-level genome assembly of the Chinese tupelo Nyssa sinensis.</title>
        <authorList>
            <person name="Yang X."/>
            <person name="Kang M."/>
            <person name="Yang Y."/>
            <person name="Xiong H."/>
            <person name="Wang M."/>
            <person name="Zhang Z."/>
            <person name="Wang Z."/>
            <person name="Wu H."/>
            <person name="Ma T."/>
            <person name="Liu J."/>
            <person name="Xi Z."/>
        </authorList>
    </citation>
    <scope>NUCLEOTIDE SEQUENCE [LARGE SCALE GENOMIC DNA]</scope>
    <source>
        <strain evidence="1">J267</strain>
        <tissue evidence="1">Leaf</tissue>
    </source>
</reference>
<organism evidence="1 2">
    <name type="scientific">Nyssa sinensis</name>
    <dbReference type="NCBI Taxonomy" id="561372"/>
    <lineage>
        <taxon>Eukaryota</taxon>
        <taxon>Viridiplantae</taxon>
        <taxon>Streptophyta</taxon>
        <taxon>Embryophyta</taxon>
        <taxon>Tracheophyta</taxon>
        <taxon>Spermatophyta</taxon>
        <taxon>Magnoliopsida</taxon>
        <taxon>eudicotyledons</taxon>
        <taxon>Gunneridae</taxon>
        <taxon>Pentapetalae</taxon>
        <taxon>asterids</taxon>
        <taxon>Cornales</taxon>
        <taxon>Nyssaceae</taxon>
        <taxon>Nyssa</taxon>
    </lineage>
</organism>
<accession>A0A5J5BZR4</accession>
<sequence>MCYSALNRTLQLLHGRRIRIAGSALASARRRKPIPAKSIYFQWIKQRDLLNLSSSSSSQWFPFSVAVSAITFRTSGFTFFKYLQMTSFAVALKRFTDDPEMVSGSRVLGSLRNTEENLEKEKYLARLIWWFRWVEDWKLWWLSRFEFVFFGDRARAARSRSRRARRGRC</sequence>
<dbReference type="EMBL" id="CM018031">
    <property type="protein sequence ID" value="KAA8548615.1"/>
    <property type="molecule type" value="Genomic_DNA"/>
</dbReference>
<keyword evidence="2" id="KW-1185">Reference proteome</keyword>
<proteinExistence type="predicted"/>
<dbReference type="AlphaFoldDB" id="A0A5J5BZR4"/>